<dbReference type="RefSeq" id="WP_183363383.1">
    <property type="nucleotide sequence ID" value="NZ_BLXZ01000012.1"/>
</dbReference>
<keyword evidence="2" id="KW-1185">Reference proteome</keyword>
<evidence type="ECO:0000313" key="1">
    <source>
        <dbReference type="EMBL" id="GFO70775.1"/>
    </source>
</evidence>
<protein>
    <submittedName>
        <fullName evidence="1">Uncharacterized protein</fullName>
    </submittedName>
</protein>
<dbReference type="NCBIfam" id="NF045719">
    <property type="entry name" value="GSU3473_fam"/>
    <property type="match status" value="1"/>
</dbReference>
<reference evidence="2" key="1">
    <citation type="submission" date="2020-06" db="EMBL/GenBank/DDBJ databases">
        <title>Draft genomic sequecing of Geomonas sp. Red745.</title>
        <authorList>
            <person name="Itoh H."/>
            <person name="Xu Z.X."/>
            <person name="Ushijima N."/>
            <person name="Masuda Y."/>
            <person name="Shiratori Y."/>
            <person name="Senoo K."/>
        </authorList>
    </citation>
    <scope>NUCLEOTIDE SEQUENCE [LARGE SCALE GENOMIC DNA]</scope>
    <source>
        <strain evidence="2">Red745</strain>
    </source>
</reference>
<organism evidence="1 2">
    <name type="scientific">Geomonas limicola</name>
    <dbReference type="NCBI Taxonomy" id="2740186"/>
    <lineage>
        <taxon>Bacteria</taxon>
        <taxon>Pseudomonadati</taxon>
        <taxon>Thermodesulfobacteriota</taxon>
        <taxon>Desulfuromonadia</taxon>
        <taxon>Geobacterales</taxon>
        <taxon>Geobacteraceae</taxon>
        <taxon>Geomonas</taxon>
    </lineage>
</organism>
<sequence length="65" mass="7444">MGVLVCYDDYTYDVINAYHLDYLIDKGCIIGYDDTSDWQKTEDAEADVILLTDLAHGIARRERAK</sequence>
<evidence type="ECO:0000313" key="2">
    <source>
        <dbReference type="Proteomes" id="UP000587586"/>
    </source>
</evidence>
<accession>A0A6V8NDR2</accession>
<gene>
    <name evidence="1" type="ORF">GMLC_43540</name>
</gene>
<dbReference type="Proteomes" id="UP000587586">
    <property type="component" value="Unassembled WGS sequence"/>
</dbReference>
<comment type="caution">
    <text evidence="1">The sequence shown here is derived from an EMBL/GenBank/DDBJ whole genome shotgun (WGS) entry which is preliminary data.</text>
</comment>
<proteinExistence type="predicted"/>
<dbReference type="AlphaFoldDB" id="A0A6V8NDR2"/>
<dbReference type="EMBL" id="BLXZ01000012">
    <property type="protein sequence ID" value="GFO70775.1"/>
    <property type="molecule type" value="Genomic_DNA"/>
</dbReference>
<dbReference type="InterPro" id="IPR054686">
    <property type="entry name" value="GSU3473-like"/>
</dbReference>
<name>A0A6V8NDR2_9BACT</name>